<name>A0A0S4XJP5_RALSL</name>
<accession>A0A0S4XJP5</accession>
<protein>
    <submittedName>
        <fullName evidence="1">Uncharacterized protein</fullName>
    </submittedName>
</protein>
<proteinExistence type="predicted"/>
<dbReference type="AlphaFoldDB" id="A0A0S4XJP5"/>
<organism evidence="1">
    <name type="scientific">Ralstonia solanacearum</name>
    <name type="common">Pseudomonas solanacearum</name>
    <dbReference type="NCBI Taxonomy" id="305"/>
    <lineage>
        <taxon>Bacteria</taxon>
        <taxon>Pseudomonadati</taxon>
        <taxon>Pseudomonadota</taxon>
        <taxon>Betaproteobacteria</taxon>
        <taxon>Burkholderiales</taxon>
        <taxon>Burkholderiaceae</taxon>
        <taxon>Ralstonia</taxon>
        <taxon>Ralstonia solanacearum species complex</taxon>
    </lineage>
</organism>
<gene>
    <name evidence="1" type="ORF">RD1301_v1_5180001</name>
</gene>
<dbReference type="EMBL" id="LN899822">
    <property type="protein sequence ID" value="CUV64188.1"/>
    <property type="molecule type" value="Genomic_DNA"/>
</dbReference>
<sequence length="64" mass="6989">MLLPLVVTGLIVYIVANAFPIAQEAGSGKGNLTSNHSIVWWRYGKRSARAGRTGRRIIHTSLNV</sequence>
<reference evidence="1" key="1">
    <citation type="submission" date="2015-10" db="EMBL/GenBank/DDBJ databases">
        <authorList>
            <person name="Gilbert D.G."/>
        </authorList>
    </citation>
    <scope>NUCLEOTIDE SEQUENCE</scope>
    <source>
        <strain evidence="1">Phyl III-seqv23</strain>
    </source>
</reference>
<evidence type="ECO:0000313" key="1">
    <source>
        <dbReference type="EMBL" id="CUV64188.1"/>
    </source>
</evidence>